<dbReference type="Pfam" id="PF13302">
    <property type="entry name" value="Acetyltransf_3"/>
    <property type="match status" value="1"/>
</dbReference>
<comment type="caution">
    <text evidence="2">The sequence shown here is derived from an EMBL/GenBank/DDBJ whole genome shotgun (WGS) entry which is preliminary data.</text>
</comment>
<name>A0A9P3LCX8_9APHY</name>
<feature type="domain" description="N-acetyltransferase" evidence="1">
    <location>
        <begin position="70"/>
        <end position="218"/>
    </location>
</feature>
<dbReference type="PANTHER" id="PTHR43441:SF5">
    <property type="entry name" value="FAMILY ACETYLTRANSFERASE, PUTATIVE-RELATED"/>
    <property type="match status" value="1"/>
</dbReference>
<dbReference type="InterPro" id="IPR051908">
    <property type="entry name" value="Ribosomal_N-acetyltransferase"/>
</dbReference>
<dbReference type="InterPro" id="IPR016181">
    <property type="entry name" value="Acyl_CoA_acyltransferase"/>
</dbReference>
<proteinExistence type="predicted"/>
<sequence length="262" mass="30342">MLYTNSYTPAPISLPLPDDELLGPEPYDLNWILPLHLETLENERVKLVPFIPREHGAPFFAETTKDPHFFRYYFSIWRDLRDWLTWLERDGRRNPANVYFAIIDKTRPNTAHPHWGGSLAGAIGLFYVNAVHLTGEVSFVAVLPQFQRTHVARTAVGLVLRFALELPTAHPPGLGLRRVQWRAHEQNVPSVRLAERMGFKREGCVRWVWALNEERAEDGVRPREGDKWPERFGRHMVLLSVCCDDWENGGREVVQEQMDRAV</sequence>
<accession>A0A9P3LCX8</accession>
<evidence type="ECO:0000259" key="1">
    <source>
        <dbReference type="PROSITE" id="PS51186"/>
    </source>
</evidence>
<protein>
    <submittedName>
        <fullName evidence="2">GNAT family N-acetyltransferase</fullName>
    </submittedName>
</protein>
<gene>
    <name evidence="2" type="ORF">PsYK624_068140</name>
</gene>
<dbReference type="OrthoDB" id="41238at2759"/>
<dbReference type="CDD" id="cd04301">
    <property type="entry name" value="NAT_SF"/>
    <property type="match status" value="1"/>
</dbReference>
<dbReference type="PROSITE" id="PS51186">
    <property type="entry name" value="GNAT"/>
    <property type="match status" value="1"/>
</dbReference>
<dbReference type="AlphaFoldDB" id="A0A9P3LCX8"/>
<dbReference type="GO" id="GO:0008999">
    <property type="term" value="F:protein-N-terminal-alanine acetyltransferase activity"/>
    <property type="evidence" value="ECO:0007669"/>
    <property type="project" value="TreeGrafter"/>
</dbReference>
<evidence type="ECO:0000313" key="3">
    <source>
        <dbReference type="Proteomes" id="UP000703269"/>
    </source>
</evidence>
<keyword evidence="3" id="KW-1185">Reference proteome</keyword>
<dbReference type="Proteomes" id="UP000703269">
    <property type="component" value="Unassembled WGS sequence"/>
</dbReference>
<reference evidence="2 3" key="1">
    <citation type="submission" date="2021-08" db="EMBL/GenBank/DDBJ databases">
        <title>Draft Genome Sequence of Phanerochaete sordida strain YK-624.</title>
        <authorList>
            <person name="Mori T."/>
            <person name="Dohra H."/>
            <person name="Suzuki T."/>
            <person name="Kawagishi H."/>
            <person name="Hirai H."/>
        </authorList>
    </citation>
    <scope>NUCLEOTIDE SEQUENCE [LARGE SCALE GENOMIC DNA]</scope>
    <source>
        <strain evidence="2 3">YK-624</strain>
    </source>
</reference>
<dbReference type="EMBL" id="BPQB01000017">
    <property type="protein sequence ID" value="GJE90670.1"/>
    <property type="molecule type" value="Genomic_DNA"/>
</dbReference>
<dbReference type="InterPro" id="IPR000182">
    <property type="entry name" value="GNAT_dom"/>
</dbReference>
<dbReference type="Gene3D" id="3.40.630.30">
    <property type="match status" value="1"/>
</dbReference>
<organism evidence="2 3">
    <name type="scientific">Phanerochaete sordida</name>
    <dbReference type="NCBI Taxonomy" id="48140"/>
    <lineage>
        <taxon>Eukaryota</taxon>
        <taxon>Fungi</taxon>
        <taxon>Dikarya</taxon>
        <taxon>Basidiomycota</taxon>
        <taxon>Agaricomycotina</taxon>
        <taxon>Agaricomycetes</taxon>
        <taxon>Polyporales</taxon>
        <taxon>Phanerochaetaceae</taxon>
        <taxon>Phanerochaete</taxon>
    </lineage>
</organism>
<dbReference type="SUPFAM" id="SSF55729">
    <property type="entry name" value="Acyl-CoA N-acyltransferases (Nat)"/>
    <property type="match status" value="1"/>
</dbReference>
<dbReference type="GO" id="GO:1990189">
    <property type="term" value="F:protein N-terminal-serine acetyltransferase activity"/>
    <property type="evidence" value="ECO:0007669"/>
    <property type="project" value="TreeGrafter"/>
</dbReference>
<dbReference type="PANTHER" id="PTHR43441">
    <property type="entry name" value="RIBOSOMAL-PROTEIN-SERINE ACETYLTRANSFERASE"/>
    <property type="match status" value="1"/>
</dbReference>
<evidence type="ECO:0000313" key="2">
    <source>
        <dbReference type="EMBL" id="GJE90670.1"/>
    </source>
</evidence>